<evidence type="ECO:0008006" key="3">
    <source>
        <dbReference type="Google" id="ProtNLM"/>
    </source>
</evidence>
<name>A0ABU9R9E4_9BURK</name>
<dbReference type="EMBL" id="JAZHGA010000026">
    <property type="protein sequence ID" value="MEM5343656.1"/>
    <property type="molecule type" value="Genomic_DNA"/>
</dbReference>
<reference evidence="1 2" key="1">
    <citation type="submission" date="2024-01" db="EMBL/GenBank/DDBJ databases">
        <title>The diversity of rhizobia nodulating Mimosa spp. in eleven states of Brazil covering several biomes is determined by host plant, location, and edaphic factors.</title>
        <authorList>
            <person name="Rouws L."/>
            <person name="Barauna A."/>
            <person name="Beukes C."/>
            <person name="De Faria S.M."/>
            <person name="Gross E."/>
            <person name="Dos Reis Junior F.B."/>
            <person name="Simon M."/>
            <person name="Maluk M."/>
            <person name="Odee D.W."/>
            <person name="Kenicer G."/>
            <person name="Young J.P.W."/>
            <person name="Reis V.M."/>
            <person name="Zilli J."/>
            <person name="James E.K."/>
        </authorList>
    </citation>
    <scope>NUCLEOTIDE SEQUENCE [LARGE SCALE GENOMIC DNA]</scope>
    <source>
        <strain evidence="1 2">JPY530</strain>
    </source>
</reference>
<keyword evidence="2" id="KW-1185">Reference proteome</keyword>
<comment type="caution">
    <text evidence="1">The sequence shown here is derived from an EMBL/GenBank/DDBJ whole genome shotgun (WGS) entry which is preliminary data.</text>
</comment>
<accession>A0ABU9R9E4</accession>
<gene>
    <name evidence="1" type="ORF">V4C56_29065</name>
</gene>
<protein>
    <recommendedName>
        <fullName evidence="3">DUF1311 domain-containing protein</fullName>
    </recommendedName>
</protein>
<evidence type="ECO:0000313" key="1">
    <source>
        <dbReference type="EMBL" id="MEM5343656.1"/>
    </source>
</evidence>
<organism evidence="1 2">
    <name type="scientific">Paraburkholderia azotifigens</name>
    <dbReference type="NCBI Taxonomy" id="2057004"/>
    <lineage>
        <taxon>Bacteria</taxon>
        <taxon>Pseudomonadati</taxon>
        <taxon>Pseudomonadota</taxon>
        <taxon>Betaproteobacteria</taxon>
        <taxon>Burkholderiales</taxon>
        <taxon>Burkholderiaceae</taxon>
        <taxon>Paraburkholderia</taxon>
    </lineage>
</organism>
<proteinExistence type="predicted"/>
<sequence length="184" mass="20001">MEAWQGQLNANPAAPVDAFNAAVEDYNSRCSNFRYRIGTLEGVRSEVEANRAVLTKQGLVRAMGAIATATAPTTQSAPAIKTSFDCGKARSDAERLICSDVDLAAADVSLATLFATAKAGVVDQAAFKEHARVQWNYRERSCHDRDCLVQWYANQRQWLLAIVNGQPPASEVRDVDPSPVSNSE</sequence>
<evidence type="ECO:0000313" key="2">
    <source>
        <dbReference type="Proteomes" id="UP001481677"/>
    </source>
</evidence>
<dbReference type="Proteomes" id="UP001481677">
    <property type="component" value="Unassembled WGS sequence"/>
</dbReference>